<proteinExistence type="predicted"/>
<dbReference type="Proteomes" id="UP001138921">
    <property type="component" value="Unassembled WGS sequence"/>
</dbReference>
<dbReference type="InterPro" id="IPR016166">
    <property type="entry name" value="FAD-bd_PCMH"/>
</dbReference>
<dbReference type="EMBL" id="JAFLWW010000002">
    <property type="protein sequence ID" value="MBT1155604.1"/>
    <property type="molecule type" value="Genomic_DNA"/>
</dbReference>
<dbReference type="InterPro" id="IPR006094">
    <property type="entry name" value="Oxid_FAD_bind_N"/>
</dbReference>
<protein>
    <submittedName>
        <fullName evidence="4">Glycolate oxidase subunit GlcE</fullName>
        <ecNumber evidence="4">1.1.99.14</ecNumber>
    </submittedName>
</protein>
<dbReference type="PANTHER" id="PTHR11748:SF103">
    <property type="entry name" value="GLYCOLATE OXIDASE SUBUNIT GLCE"/>
    <property type="match status" value="1"/>
</dbReference>
<sequence length="417" mass="44041">MTTFTPTTSADVLAAVQWALAEEAPLEIVGHGSKRGIGRPQQAEHTLDLSKLTGVTLYEPAELVLSAKSGTSLAELENLLAENGQRFDFEPMDYGPLLGEAPGRGTIGGALAANLAGPRRLKAGAARDHILGIQAVSGRGEAFKSGGRVVKNVTGYDLSKVMAGSWGTLAVTTDVTFKVLPAAETETTLIIRGLLDDNATAAMSIAMGSSAEVSSAAHLPERMAGRVLDGKLGGDPATLLRVEGFGPSVAYRLGHIRQLLGNAGPIEEVTEEASRTLWRDVRDVRPFADSSDKPVWRISMPPANAHHMVLALRMQAAADAFYDWQGGLVWLRMEGEPEAELLRALIRKFGGGHATLVRAAPAWRASVPVFEPQPAALAALSARLKAEFDPRNILNPGRMVHSPDSVTLAGAAEGATS</sequence>
<feature type="domain" description="FAD-binding PCMH-type" evidence="3">
    <location>
        <begin position="1"/>
        <end position="182"/>
    </location>
</feature>
<reference evidence="4" key="1">
    <citation type="journal article" date="2021" name="Microorganisms">
        <title>Phylogenomic Reconstruction and Metabolic Potential of the Genus Aminobacter.</title>
        <authorList>
            <person name="Artuso I."/>
            <person name="Turrini P."/>
            <person name="Pirolo M."/>
            <person name="Lugli G.A."/>
            <person name="Ventura M."/>
            <person name="Visca P."/>
        </authorList>
    </citation>
    <scope>NUCLEOTIDE SEQUENCE</scope>
    <source>
        <strain evidence="4">LMG 26462</strain>
    </source>
</reference>
<dbReference type="GO" id="GO:0071949">
    <property type="term" value="F:FAD binding"/>
    <property type="evidence" value="ECO:0007669"/>
    <property type="project" value="InterPro"/>
</dbReference>
<name>A0A9X1A971_9HYPH</name>
<dbReference type="SUPFAM" id="SSF56176">
    <property type="entry name" value="FAD-binding/transporter-associated domain-like"/>
    <property type="match status" value="1"/>
</dbReference>
<keyword evidence="5" id="KW-1185">Reference proteome</keyword>
<keyword evidence="1" id="KW-0285">Flavoprotein</keyword>
<dbReference type="SUPFAM" id="SSF55103">
    <property type="entry name" value="FAD-linked oxidases, C-terminal domain"/>
    <property type="match status" value="1"/>
</dbReference>
<dbReference type="PROSITE" id="PS51387">
    <property type="entry name" value="FAD_PCMH"/>
    <property type="match status" value="1"/>
</dbReference>
<evidence type="ECO:0000256" key="2">
    <source>
        <dbReference type="ARBA" id="ARBA00022827"/>
    </source>
</evidence>
<keyword evidence="4" id="KW-0560">Oxidoreductase</keyword>
<dbReference type="EC" id="1.1.99.14" evidence="4"/>
<dbReference type="Pfam" id="PF01565">
    <property type="entry name" value="FAD_binding_4"/>
    <property type="match status" value="1"/>
</dbReference>
<evidence type="ECO:0000313" key="4">
    <source>
        <dbReference type="EMBL" id="MBT1155604.1"/>
    </source>
</evidence>
<comment type="caution">
    <text evidence="4">The sequence shown here is derived from an EMBL/GenBank/DDBJ whole genome shotgun (WGS) entry which is preliminary data.</text>
</comment>
<dbReference type="AlphaFoldDB" id="A0A9X1A971"/>
<evidence type="ECO:0000259" key="3">
    <source>
        <dbReference type="PROSITE" id="PS51387"/>
    </source>
</evidence>
<dbReference type="Gene3D" id="3.30.465.10">
    <property type="match status" value="1"/>
</dbReference>
<dbReference type="InterPro" id="IPR016164">
    <property type="entry name" value="FAD-linked_Oxase-like_C"/>
</dbReference>
<evidence type="ECO:0000256" key="1">
    <source>
        <dbReference type="ARBA" id="ARBA00022630"/>
    </source>
</evidence>
<dbReference type="GO" id="GO:0019154">
    <property type="term" value="F:glycolate dehydrogenase activity"/>
    <property type="evidence" value="ECO:0007669"/>
    <property type="project" value="UniProtKB-EC"/>
</dbReference>
<gene>
    <name evidence="4" type="primary">glcE</name>
    <name evidence="4" type="ORF">J1C56_08355</name>
</gene>
<accession>A0A9X1A971</accession>
<keyword evidence="2" id="KW-0274">FAD</keyword>
<dbReference type="InterPro" id="IPR016169">
    <property type="entry name" value="FAD-bd_PCMH_sub2"/>
</dbReference>
<dbReference type="NCBIfam" id="NF008439">
    <property type="entry name" value="PRK11282.1"/>
    <property type="match status" value="1"/>
</dbReference>
<organism evidence="4 5">
    <name type="scientific">Aminobacter anthyllidis</name>
    <dbReference type="NCBI Taxonomy" id="1035067"/>
    <lineage>
        <taxon>Bacteria</taxon>
        <taxon>Pseudomonadati</taxon>
        <taxon>Pseudomonadota</taxon>
        <taxon>Alphaproteobacteria</taxon>
        <taxon>Hyphomicrobiales</taxon>
        <taxon>Phyllobacteriaceae</taxon>
        <taxon>Aminobacter</taxon>
    </lineage>
</organism>
<dbReference type="RefSeq" id="WP_214387814.1">
    <property type="nucleotide sequence ID" value="NZ_JAFLWW010000002.1"/>
</dbReference>
<reference evidence="4" key="2">
    <citation type="submission" date="2021-03" db="EMBL/GenBank/DDBJ databases">
        <authorList>
            <person name="Artuso I."/>
            <person name="Turrini P."/>
            <person name="Pirolo M."/>
            <person name="Lugli G.A."/>
            <person name="Ventura M."/>
            <person name="Visca P."/>
        </authorList>
    </citation>
    <scope>NUCLEOTIDE SEQUENCE</scope>
    <source>
        <strain evidence="4">LMG 26462</strain>
    </source>
</reference>
<dbReference type="PANTHER" id="PTHR11748">
    <property type="entry name" value="D-LACTATE DEHYDROGENASE"/>
    <property type="match status" value="1"/>
</dbReference>
<dbReference type="InterPro" id="IPR036318">
    <property type="entry name" value="FAD-bd_PCMH-like_sf"/>
</dbReference>
<evidence type="ECO:0000313" key="5">
    <source>
        <dbReference type="Proteomes" id="UP001138921"/>
    </source>
</evidence>